<keyword evidence="5" id="KW-1185">Reference proteome</keyword>
<evidence type="ECO:0000259" key="3">
    <source>
        <dbReference type="PROSITE" id="PS50103"/>
    </source>
</evidence>
<feature type="zinc finger region" description="C3H1-type" evidence="1">
    <location>
        <begin position="849"/>
        <end position="876"/>
    </location>
</feature>
<dbReference type="SUPFAM" id="SSF52949">
    <property type="entry name" value="Macro domain-like"/>
    <property type="match status" value="1"/>
</dbReference>
<dbReference type="Pfam" id="PF13650">
    <property type="entry name" value="Asp_protease_2"/>
    <property type="match status" value="1"/>
</dbReference>
<dbReference type="CDD" id="cd02901">
    <property type="entry name" value="Macro_Poa1p-like"/>
    <property type="match status" value="1"/>
</dbReference>
<dbReference type="GO" id="GO:0004190">
    <property type="term" value="F:aspartic-type endopeptidase activity"/>
    <property type="evidence" value="ECO:0007669"/>
    <property type="project" value="InterPro"/>
</dbReference>
<dbReference type="InterPro" id="IPR001969">
    <property type="entry name" value="Aspartic_peptidase_AS"/>
</dbReference>
<proteinExistence type="predicted"/>
<gene>
    <name evidence="4" type="ORF">NQ318_023187</name>
</gene>
<dbReference type="EMBL" id="JAPWTK010000254">
    <property type="protein sequence ID" value="KAJ8944414.1"/>
    <property type="molecule type" value="Genomic_DNA"/>
</dbReference>
<dbReference type="InterPro" id="IPR043472">
    <property type="entry name" value="Macro_dom-like"/>
</dbReference>
<dbReference type="Proteomes" id="UP001162162">
    <property type="component" value="Unassembled WGS sequence"/>
</dbReference>
<keyword evidence="1" id="KW-0863">Zinc-finger</keyword>
<keyword evidence="1" id="KW-0479">Metal-binding</keyword>
<dbReference type="Gene3D" id="3.40.220.10">
    <property type="entry name" value="Leucine Aminopeptidase, subunit E, domain 1"/>
    <property type="match status" value="1"/>
</dbReference>
<dbReference type="InterPro" id="IPR054465">
    <property type="entry name" value="Integrase_p58-like_C"/>
</dbReference>
<dbReference type="Gene3D" id="2.40.70.10">
    <property type="entry name" value="Acid Proteases"/>
    <property type="match status" value="1"/>
</dbReference>
<sequence length="910" mass="103582">MLLKWFIHAKKYILLRTLGQSAPAFLDTSRPRRLTDVCGSASKDRGCSGVEAPGWYWHKGKLWKILVLQKQIGEYVDGKFGEIENKFLEVERKIATLSLGSGEQQQVVNTALKSPGSDIDRLSKPELSSHEEISKIRMKPPQFDGKSSWVNYIVRQFEAAAKANGWSLAEKATALTLALRRDATDILQTLSLEEQEDYHQLVRHLELRYGQSHLEHVYHSQLKNRYQKSNESLQEFEADIARLVRLAYSSTPENVMERLAVQAFLDGLRDTETRQALTLARPSKLVDALARALEFEAAKQSCRGQAKIRRMEEGVEEGTCNEAEIRRVVEGMLEKRQIRCWNCVDGKERLLILDTGATRTIIRPDIVGTTARITPTSWRLRTATGDPATIRGETNITIVIGNVSFEHRALVAEIEDELILGMDIMNTKGFELDFKNNVLKINGEEIVLHRKMEETIRIVLAEDTAVPERSETILDAHFDGNPCVGNIMVFEPRSHDGEVARGIAVGKAMLLTEKTVPVRIMNLNHHPVNLRKGIVLGYCSSVSSVIRKLDAQENSVRKITGELGDDVAGEDYVSTLHQRMDDIHERVRSNIQAASDRMKGDLRHQRQRWKVPARQPSLVISWEGPYEVVTRINDVVYRIQKLPRGKPRVVHFNRLAPFAGNNDEQAEARVRHVSPPDGELSFEEFMLLHSNGQKARYGVTREEPRDLFQAPADFCLAHCVAADLRMSRGIALTFKKAFGQLEELRRQRPEVGRVLQITVAEQEKERSVFYLVTKQLSHHKPTYQTVWDTLVELRDVLLSQNISSLAIPKIASGLDGLDWRVIRNMLEVLFRFTGIEILVCCYNPRRSLNEKTVDCFFYQTSRCKNGPFCRYRHRPGDDTIRDEMSLRRGQCYERWASPPLPSSIPADRVV</sequence>
<dbReference type="AlphaFoldDB" id="A0AAV8XZA5"/>
<evidence type="ECO:0000313" key="5">
    <source>
        <dbReference type="Proteomes" id="UP001162162"/>
    </source>
</evidence>
<dbReference type="PROSITE" id="PS50103">
    <property type="entry name" value="ZF_C3H1"/>
    <property type="match status" value="1"/>
</dbReference>
<dbReference type="InterPro" id="IPR000571">
    <property type="entry name" value="Znf_CCCH"/>
</dbReference>
<dbReference type="GO" id="GO:0008270">
    <property type="term" value="F:zinc ion binding"/>
    <property type="evidence" value="ECO:0007669"/>
    <property type="project" value="UniProtKB-KW"/>
</dbReference>
<evidence type="ECO:0000313" key="4">
    <source>
        <dbReference type="EMBL" id="KAJ8944414.1"/>
    </source>
</evidence>
<dbReference type="InterPro" id="IPR021109">
    <property type="entry name" value="Peptidase_aspartic_dom_sf"/>
</dbReference>
<name>A0AAV8XZA5_9CUCU</name>
<dbReference type="CDD" id="cd00303">
    <property type="entry name" value="retropepsin_like"/>
    <property type="match status" value="1"/>
</dbReference>
<reference evidence="4" key="1">
    <citation type="journal article" date="2023" name="Insect Mol. Biol.">
        <title>Genome sequencing provides insights into the evolution of gene families encoding plant cell wall-degrading enzymes in longhorned beetles.</title>
        <authorList>
            <person name="Shin N.R."/>
            <person name="Okamura Y."/>
            <person name="Kirsch R."/>
            <person name="Pauchet Y."/>
        </authorList>
    </citation>
    <scope>NUCLEOTIDE SEQUENCE</scope>
    <source>
        <strain evidence="4">AMC_N1</strain>
    </source>
</reference>
<dbReference type="SMART" id="SM00356">
    <property type="entry name" value="ZnF_C3H1"/>
    <property type="match status" value="1"/>
</dbReference>
<keyword evidence="1" id="KW-0862">Zinc</keyword>
<evidence type="ECO:0000256" key="1">
    <source>
        <dbReference type="PROSITE-ProRule" id="PRU00723"/>
    </source>
</evidence>
<dbReference type="GO" id="GO:0006508">
    <property type="term" value="P:proteolysis"/>
    <property type="evidence" value="ECO:0007669"/>
    <property type="project" value="InterPro"/>
</dbReference>
<dbReference type="PANTHER" id="PTHR45823:SF1">
    <property type="entry name" value="T-SNARE COILED-COIL HOMOLOGY DOMAIN-CONTAINING PROTEIN"/>
    <property type="match status" value="1"/>
</dbReference>
<dbReference type="Pfam" id="PF22938">
    <property type="entry name" value="Integrase_p58_C"/>
    <property type="match status" value="1"/>
</dbReference>
<feature type="domain" description="C3H1-type" evidence="3">
    <location>
        <begin position="849"/>
        <end position="876"/>
    </location>
</feature>
<dbReference type="SUPFAM" id="SSF50630">
    <property type="entry name" value="Acid proteases"/>
    <property type="match status" value="1"/>
</dbReference>
<accession>A0AAV8XZA5</accession>
<comment type="caution">
    <text evidence="4">The sequence shown here is derived from an EMBL/GenBank/DDBJ whole genome shotgun (WGS) entry which is preliminary data.</text>
</comment>
<protein>
    <recommendedName>
        <fullName evidence="3">C3H1-type domain-containing protein</fullName>
    </recommendedName>
</protein>
<keyword evidence="2" id="KW-0175">Coiled coil</keyword>
<evidence type="ECO:0000256" key="2">
    <source>
        <dbReference type="SAM" id="Coils"/>
    </source>
</evidence>
<dbReference type="PANTHER" id="PTHR45823">
    <property type="entry name" value="T-SNARE COILED-COIL HOMOLOGY DOMAIN-CONTAINING PROTEIN"/>
    <property type="match status" value="1"/>
</dbReference>
<feature type="coiled-coil region" evidence="2">
    <location>
        <begin position="219"/>
        <end position="246"/>
    </location>
</feature>
<dbReference type="PROSITE" id="PS00141">
    <property type="entry name" value="ASP_PROTEASE"/>
    <property type="match status" value="1"/>
</dbReference>
<organism evidence="4 5">
    <name type="scientific">Aromia moschata</name>
    <dbReference type="NCBI Taxonomy" id="1265417"/>
    <lineage>
        <taxon>Eukaryota</taxon>
        <taxon>Metazoa</taxon>
        <taxon>Ecdysozoa</taxon>
        <taxon>Arthropoda</taxon>
        <taxon>Hexapoda</taxon>
        <taxon>Insecta</taxon>
        <taxon>Pterygota</taxon>
        <taxon>Neoptera</taxon>
        <taxon>Endopterygota</taxon>
        <taxon>Coleoptera</taxon>
        <taxon>Polyphaga</taxon>
        <taxon>Cucujiformia</taxon>
        <taxon>Chrysomeloidea</taxon>
        <taxon>Cerambycidae</taxon>
        <taxon>Cerambycinae</taxon>
        <taxon>Callichromatini</taxon>
        <taxon>Aromia</taxon>
    </lineage>
</organism>